<evidence type="ECO:0000313" key="2">
    <source>
        <dbReference type="EMBL" id="VAX04291.1"/>
    </source>
</evidence>
<gene>
    <name evidence="2" type="ORF">MNBD_ALPHA03-757</name>
</gene>
<dbReference type="EMBL" id="UOFW01000086">
    <property type="protein sequence ID" value="VAX04291.1"/>
    <property type="molecule type" value="Genomic_DNA"/>
</dbReference>
<feature type="region of interest" description="Disordered" evidence="1">
    <location>
        <begin position="1"/>
        <end position="27"/>
    </location>
</feature>
<reference evidence="2" key="1">
    <citation type="submission" date="2018-06" db="EMBL/GenBank/DDBJ databases">
        <authorList>
            <person name="Zhirakovskaya E."/>
        </authorList>
    </citation>
    <scope>NUCLEOTIDE SEQUENCE</scope>
</reference>
<proteinExistence type="predicted"/>
<evidence type="ECO:0000256" key="1">
    <source>
        <dbReference type="SAM" id="MobiDB-lite"/>
    </source>
</evidence>
<accession>A0A3B1ARB9</accession>
<name>A0A3B1ARB9_9ZZZZ</name>
<dbReference type="AlphaFoldDB" id="A0A3B1ARB9"/>
<sequence length="65" mass="6934">MVNNSGSDSKSFSQGLKDEKPSISSTRGFGLNQALTIAQSSEAEKMYLTPARIIKTLAEKTAKAV</sequence>
<organism evidence="2">
    <name type="scientific">hydrothermal vent metagenome</name>
    <dbReference type="NCBI Taxonomy" id="652676"/>
    <lineage>
        <taxon>unclassified sequences</taxon>
        <taxon>metagenomes</taxon>
        <taxon>ecological metagenomes</taxon>
    </lineage>
</organism>
<feature type="compositionally biased region" description="Polar residues" evidence="1">
    <location>
        <begin position="1"/>
        <end position="14"/>
    </location>
</feature>
<protein>
    <submittedName>
        <fullName evidence="2">Uncharacterized protein</fullName>
    </submittedName>
</protein>